<feature type="signal peptide" evidence="2">
    <location>
        <begin position="1"/>
        <end position="17"/>
    </location>
</feature>
<keyword evidence="4" id="KW-1185">Reference proteome</keyword>
<feature type="chain" id="PRO_5003959803" evidence="2">
    <location>
        <begin position="18"/>
        <end position="293"/>
    </location>
</feature>
<reference evidence="4" key="1">
    <citation type="submission" date="2011-05" db="EMBL/GenBank/DDBJ databases">
        <title>The genome sequence of Vittaforma corneae strain ATCC 50505.</title>
        <authorList>
            <consortium name="The Broad Institute Genome Sequencing Platform"/>
            <person name="Cuomo C."/>
            <person name="Didier E."/>
            <person name="Bowers L."/>
            <person name="Young S.K."/>
            <person name="Zeng Q."/>
            <person name="Gargeya S."/>
            <person name="Fitzgerald M."/>
            <person name="Haas B."/>
            <person name="Abouelleil A."/>
            <person name="Alvarado L."/>
            <person name="Arachchi H.M."/>
            <person name="Berlin A."/>
            <person name="Chapman S.B."/>
            <person name="Gearin G."/>
            <person name="Goldberg J."/>
            <person name="Griggs A."/>
            <person name="Gujja S."/>
            <person name="Hansen M."/>
            <person name="Heiman D."/>
            <person name="Howarth C."/>
            <person name="Larimer J."/>
            <person name="Lui A."/>
            <person name="MacDonald P.J.P."/>
            <person name="McCowen C."/>
            <person name="Montmayeur A."/>
            <person name="Murphy C."/>
            <person name="Neiman D."/>
            <person name="Pearson M."/>
            <person name="Priest M."/>
            <person name="Roberts A."/>
            <person name="Saif S."/>
            <person name="Shea T."/>
            <person name="Sisk P."/>
            <person name="Stolte C."/>
            <person name="Sykes S."/>
            <person name="Wortman J."/>
            <person name="Nusbaum C."/>
            <person name="Birren B."/>
        </authorList>
    </citation>
    <scope>NUCLEOTIDE SEQUENCE [LARGE SCALE GENOMIC DNA]</scope>
    <source>
        <strain evidence="4">ATCC 50505</strain>
    </source>
</reference>
<dbReference type="OrthoDB" id="2195242at2759"/>
<sequence length="293" mass="32891">MNRVVSMIFSLLTLSKALTIQELPDNHPMNARMMGPQNSEAGVMINHLQNKVMSDAMYGNKGDDCGARDNRLSEGVYIPQADPVTEHLERIQKQQQCLVAKAKTQKAIEDTMKRVIKETTKQATNDFQKNLEKKNCVNKLDRSNHECFVKDVLKDFYTAIVWKVAVHDNVAQLWYHDKLVIMIIFETIDYIVKPEEQECFTFFPTSNVAAEENALGHVVNVIGKPATPKSATQGECRPCTDFLKKTVEGTASKCTNNCDPSNILFSGSNFKTKKRNTSTVAPSEARNRGGKED</sequence>
<dbReference type="Proteomes" id="UP000011082">
    <property type="component" value="Unassembled WGS sequence"/>
</dbReference>
<evidence type="ECO:0000313" key="3">
    <source>
        <dbReference type="EMBL" id="ELA41259.1"/>
    </source>
</evidence>
<accession>L2GKU9</accession>
<dbReference type="EMBL" id="JH370147">
    <property type="protein sequence ID" value="ELA41259.1"/>
    <property type="molecule type" value="Genomic_DNA"/>
</dbReference>
<gene>
    <name evidence="3" type="ORF">VICG_01748</name>
</gene>
<dbReference type="HOGENOM" id="CLU_950624_0_0_1"/>
<dbReference type="InterPro" id="IPR031507">
    <property type="entry name" value="PTP2"/>
</dbReference>
<dbReference type="InParanoid" id="L2GKU9"/>
<dbReference type="VEuPathDB" id="MicrosporidiaDB:VICG_01748"/>
<dbReference type="OMA" id="CKIRISK"/>
<dbReference type="AlphaFoldDB" id="L2GKU9"/>
<evidence type="ECO:0000256" key="1">
    <source>
        <dbReference type="SAM" id="MobiDB-lite"/>
    </source>
</evidence>
<keyword evidence="2" id="KW-0732">Signal</keyword>
<feature type="region of interest" description="Disordered" evidence="1">
    <location>
        <begin position="273"/>
        <end position="293"/>
    </location>
</feature>
<proteinExistence type="predicted"/>
<dbReference type="RefSeq" id="XP_007605193.1">
    <property type="nucleotide sequence ID" value="XM_007605131.1"/>
</dbReference>
<name>L2GKU9_VITCO</name>
<organism evidence="3 4">
    <name type="scientific">Vittaforma corneae (strain ATCC 50505)</name>
    <name type="common">Microsporidian parasite</name>
    <name type="synonym">Nosema corneum</name>
    <dbReference type="NCBI Taxonomy" id="993615"/>
    <lineage>
        <taxon>Eukaryota</taxon>
        <taxon>Fungi</taxon>
        <taxon>Fungi incertae sedis</taxon>
        <taxon>Microsporidia</taxon>
        <taxon>Nosematidae</taxon>
        <taxon>Vittaforma</taxon>
    </lineage>
</organism>
<dbReference type="Pfam" id="PF17022">
    <property type="entry name" value="PTP2"/>
    <property type="match status" value="1"/>
</dbReference>
<protein>
    <submittedName>
        <fullName evidence="3">Uncharacterized protein</fullName>
    </submittedName>
</protein>
<dbReference type="GeneID" id="19882458"/>
<evidence type="ECO:0000313" key="4">
    <source>
        <dbReference type="Proteomes" id="UP000011082"/>
    </source>
</evidence>
<evidence type="ECO:0000256" key="2">
    <source>
        <dbReference type="SAM" id="SignalP"/>
    </source>
</evidence>